<dbReference type="PIRSF" id="PIRSF003107">
    <property type="entry name" value="PhoU"/>
    <property type="match status" value="1"/>
</dbReference>
<keyword evidence="11" id="KW-1185">Reference proteome</keyword>
<comment type="similarity">
    <text evidence="2 8">Belongs to the PhoU family.</text>
</comment>
<feature type="domain" description="PhoU" evidence="9">
    <location>
        <begin position="29"/>
        <end position="116"/>
    </location>
</feature>
<dbReference type="NCBIfam" id="TIGR02135">
    <property type="entry name" value="phoU_full"/>
    <property type="match status" value="1"/>
</dbReference>
<keyword evidence="4 8" id="KW-0813">Transport</keyword>
<evidence type="ECO:0000256" key="5">
    <source>
        <dbReference type="ARBA" id="ARBA00022490"/>
    </source>
</evidence>
<evidence type="ECO:0000256" key="3">
    <source>
        <dbReference type="ARBA" id="ARBA00011738"/>
    </source>
</evidence>
<comment type="subcellular location">
    <subcellularLocation>
        <location evidence="1 8">Cytoplasm</location>
    </subcellularLocation>
</comment>
<comment type="function">
    <text evidence="7 8">Plays a role in the regulation of phosphate uptake.</text>
</comment>
<dbReference type="EMBL" id="JACIJS010000001">
    <property type="protein sequence ID" value="MBB5514277.1"/>
    <property type="molecule type" value="Genomic_DNA"/>
</dbReference>
<accession>A0A840X0T7</accession>
<evidence type="ECO:0000256" key="7">
    <source>
        <dbReference type="ARBA" id="ARBA00056181"/>
    </source>
</evidence>
<dbReference type="GO" id="GO:0006817">
    <property type="term" value="P:phosphate ion transport"/>
    <property type="evidence" value="ECO:0007669"/>
    <property type="project" value="UniProtKB-KW"/>
</dbReference>
<evidence type="ECO:0000259" key="9">
    <source>
        <dbReference type="Pfam" id="PF01895"/>
    </source>
</evidence>
<comment type="caution">
    <text evidence="10">The sequence shown here is derived from an EMBL/GenBank/DDBJ whole genome shotgun (WGS) entry which is preliminary data.</text>
</comment>
<gene>
    <name evidence="10" type="ORF">FHS89_000275</name>
</gene>
<organism evidence="10 11">
    <name type="scientific">Rubricella aquisinus</name>
    <dbReference type="NCBI Taxonomy" id="2028108"/>
    <lineage>
        <taxon>Bacteria</taxon>
        <taxon>Pseudomonadati</taxon>
        <taxon>Pseudomonadota</taxon>
        <taxon>Alphaproteobacteria</taxon>
        <taxon>Rhodobacterales</taxon>
        <taxon>Paracoccaceae</taxon>
        <taxon>Rubricella</taxon>
    </lineage>
</organism>
<proteinExistence type="inferred from homology"/>
<dbReference type="GO" id="GO:0045936">
    <property type="term" value="P:negative regulation of phosphate metabolic process"/>
    <property type="evidence" value="ECO:0007669"/>
    <property type="project" value="InterPro"/>
</dbReference>
<sequence length="241" mass="27008">MSERNLKHHGGQHIVSSFDDDLIAVQAKLSEMGGLTEDMLVNALEAIKNRDPQLAQDVVAKDKRLDRLEMEVEELATRIIALRQPMAQDLRLVISALKMASTLERIGDLAKNVARRAVALASVRPTHLSNSIVRMGNQTLGQLTEVLDAFTSRETPLAVAVWRRDIELDEMYNSIFREVVTYMMEDPRMIGLGSQFLFIAKNLERMGDHTTHIAEMVYYIVEGEPLGDDRPKGEPIGLDGL</sequence>
<dbReference type="Gene3D" id="1.20.58.220">
    <property type="entry name" value="Phosphate transport system protein phou homolog 2, domain 2"/>
    <property type="match status" value="2"/>
</dbReference>
<dbReference type="InterPro" id="IPR026022">
    <property type="entry name" value="PhoU_dom"/>
</dbReference>
<dbReference type="InterPro" id="IPR038078">
    <property type="entry name" value="PhoU-like_sf"/>
</dbReference>
<name>A0A840X0T7_9RHOB</name>
<dbReference type="RefSeq" id="WP_184007697.1">
    <property type="nucleotide sequence ID" value="NZ_JACIJS010000001.1"/>
</dbReference>
<evidence type="ECO:0000256" key="2">
    <source>
        <dbReference type="ARBA" id="ARBA00008107"/>
    </source>
</evidence>
<dbReference type="InterPro" id="IPR028366">
    <property type="entry name" value="PhoU"/>
</dbReference>
<dbReference type="Proteomes" id="UP000553766">
    <property type="component" value="Unassembled WGS sequence"/>
</dbReference>
<evidence type="ECO:0000256" key="4">
    <source>
        <dbReference type="ARBA" id="ARBA00022448"/>
    </source>
</evidence>
<evidence type="ECO:0000313" key="11">
    <source>
        <dbReference type="Proteomes" id="UP000553766"/>
    </source>
</evidence>
<evidence type="ECO:0000256" key="1">
    <source>
        <dbReference type="ARBA" id="ARBA00004496"/>
    </source>
</evidence>
<reference evidence="10 11" key="1">
    <citation type="submission" date="2020-08" db="EMBL/GenBank/DDBJ databases">
        <title>Genomic Encyclopedia of Type Strains, Phase IV (KMG-IV): sequencing the most valuable type-strain genomes for metagenomic binning, comparative biology and taxonomic classification.</title>
        <authorList>
            <person name="Goeker M."/>
        </authorList>
    </citation>
    <scope>NUCLEOTIDE SEQUENCE [LARGE SCALE GENOMIC DNA]</scope>
    <source>
        <strain evidence="10 11">DSM 103377</strain>
    </source>
</reference>
<dbReference type="FunFam" id="1.20.58.220:FF:000004">
    <property type="entry name" value="Phosphate-specific transport system accessory protein PhoU"/>
    <property type="match status" value="1"/>
</dbReference>
<protein>
    <recommendedName>
        <fullName evidence="8">Phosphate-specific transport system accessory protein PhoU</fullName>
    </recommendedName>
</protein>
<evidence type="ECO:0000313" key="10">
    <source>
        <dbReference type="EMBL" id="MBB5514277.1"/>
    </source>
</evidence>
<dbReference type="GO" id="GO:0030643">
    <property type="term" value="P:intracellular phosphate ion homeostasis"/>
    <property type="evidence" value="ECO:0007669"/>
    <property type="project" value="InterPro"/>
</dbReference>
<dbReference type="PANTHER" id="PTHR42930:SF3">
    <property type="entry name" value="PHOSPHATE-SPECIFIC TRANSPORT SYSTEM ACCESSORY PROTEIN PHOU"/>
    <property type="match status" value="1"/>
</dbReference>
<dbReference type="AlphaFoldDB" id="A0A840X0T7"/>
<dbReference type="Pfam" id="PF01895">
    <property type="entry name" value="PhoU"/>
    <property type="match status" value="2"/>
</dbReference>
<evidence type="ECO:0000256" key="6">
    <source>
        <dbReference type="ARBA" id="ARBA00022592"/>
    </source>
</evidence>
<dbReference type="PANTHER" id="PTHR42930">
    <property type="entry name" value="PHOSPHATE-SPECIFIC TRANSPORT SYSTEM ACCESSORY PROTEIN PHOU"/>
    <property type="match status" value="1"/>
</dbReference>
<comment type="subunit">
    <text evidence="3 8">Homodimer.</text>
</comment>
<evidence type="ECO:0000256" key="8">
    <source>
        <dbReference type="PIRNR" id="PIRNR003107"/>
    </source>
</evidence>
<keyword evidence="5 8" id="KW-0963">Cytoplasm</keyword>
<dbReference type="GO" id="GO:0005737">
    <property type="term" value="C:cytoplasm"/>
    <property type="evidence" value="ECO:0007669"/>
    <property type="project" value="UniProtKB-SubCell"/>
</dbReference>
<feature type="domain" description="PhoU" evidence="9">
    <location>
        <begin position="132"/>
        <end position="217"/>
    </location>
</feature>
<keyword evidence="6 8" id="KW-0592">Phosphate transport</keyword>
<dbReference type="SUPFAM" id="SSF109755">
    <property type="entry name" value="PhoU-like"/>
    <property type="match status" value="1"/>
</dbReference>